<evidence type="ECO:0000313" key="1">
    <source>
        <dbReference type="EMBL" id="CAB5006087.1"/>
    </source>
</evidence>
<organism evidence="1">
    <name type="scientific">freshwater metagenome</name>
    <dbReference type="NCBI Taxonomy" id="449393"/>
    <lineage>
        <taxon>unclassified sequences</taxon>
        <taxon>metagenomes</taxon>
        <taxon>ecological metagenomes</taxon>
    </lineage>
</organism>
<dbReference type="EMBL" id="CAFBPB010000091">
    <property type="protein sequence ID" value="CAB5006087.1"/>
    <property type="molecule type" value="Genomic_DNA"/>
</dbReference>
<proteinExistence type="predicted"/>
<accession>A0A6J7PL12</accession>
<protein>
    <submittedName>
        <fullName evidence="1">Unannotated protein</fullName>
    </submittedName>
</protein>
<sequence>MRSYLPVSPMQLSNLVDKGAVEITQGLSLADEENPESEELEFETSWQAASLSAAANNGWGFVLVTERDFPGTSLDESGQWSASFEIALGEVECLLVAAHDDGEIEEELSWFAVQEIAEQLPAWLSKSGN</sequence>
<dbReference type="AlphaFoldDB" id="A0A6J7PL12"/>
<gene>
    <name evidence="1" type="ORF">UFOPK4049_00781</name>
</gene>
<name>A0A6J7PL12_9ZZZZ</name>
<reference evidence="1" key="1">
    <citation type="submission" date="2020-05" db="EMBL/GenBank/DDBJ databases">
        <authorList>
            <person name="Chiriac C."/>
            <person name="Salcher M."/>
            <person name="Ghai R."/>
            <person name="Kavagutti S V."/>
        </authorList>
    </citation>
    <scope>NUCLEOTIDE SEQUENCE</scope>
</reference>